<dbReference type="GO" id="GO:0005829">
    <property type="term" value="C:cytosol"/>
    <property type="evidence" value="ECO:0007669"/>
    <property type="project" value="TreeGrafter"/>
</dbReference>
<protein>
    <submittedName>
        <fullName evidence="4">Cyclic nucleotide-binding domain protein</fullName>
    </submittedName>
</protein>
<organism evidence="4 5">
    <name type="scientific">Tetrahymena thermophila (strain SB210)</name>
    <dbReference type="NCBI Taxonomy" id="312017"/>
    <lineage>
        <taxon>Eukaryota</taxon>
        <taxon>Sar</taxon>
        <taxon>Alveolata</taxon>
        <taxon>Ciliophora</taxon>
        <taxon>Intramacronucleata</taxon>
        <taxon>Oligohymenophorea</taxon>
        <taxon>Hymenostomatida</taxon>
        <taxon>Tetrahymenina</taxon>
        <taxon>Tetrahymenidae</taxon>
        <taxon>Tetrahymena</taxon>
    </lineage>
</organism>
<dbReference type="GeneID" id="24441508"/>
<dbReference type="GO" id="GO:0048471">
    <property type="term" value="C:perinuclear region of cytoplasm"/>
    <property type="evidence" value="ECO:0007669"/>
    <property type="project" value="TreeGrafter"/>
</dbReference>
<evidence type="ECO:0000256" key="3">
    <source>
        <dbReference type="ARBA" id="ARBA00022737"/>
    </source>
</evidence>
<dbReference type="OrthoDB" id="120976at2759"/>
<reference evidence="5" key="1">
    <citation type="journal article" date="2006" name="PLoS Biol.">
        <title>Macronuclear genome sequence of the ciliate Tetrahymena thermophila, a model eukaryote.</title>
        <authorList>
            <person name="Eisen J.A."/>
            <person name="Coyne R.S."/>
            <person name="Wu M."/>
            <person name="Wu D."/>
            <person name="Thiagarajan M."/>
            <person name="Wortman J.R."/>
            <person name="Badger J.H."/>
            <person name="Ren Q."/>
            <person name="Amedeo P."/>
            <person name="Jones K.M."/>
            <person name="Tallon L.J."/>
            <person name="Delcher A.L."/>
            <person name="Salzberg S.L."/>
            <person name="Silva J.C."/>
            <person name="Haas B.J."/>
            <person name="Majoros W.H."/>
            <person name="Farzad M."/>
            <person name="Carlton J.M."/>
            <person name="Smith R.K. Jr."/>
            <person name="Garg J."/>
            <person name="Pearlman R.E."/>
            <person name="Karrer K.M."/>
            <person name="Sun L."/>
            <person name="Manning G."/>
            <person name="Elde N.C."/>
            <person name="Turkewitz A.P."/>
            <person name="Asai D.J."/>
            <person name="Wilkes D.E."/>
            <person name="Wang Y."/>
            <person name="Cai H."/>
            <person name="Collins K."/>
            <person name="Stewart B.A."/>
            <person name="Lee S.R."/>
            <person name="Wilamowska K."/>
            <person name="Weinberg Z."/>
            <person name="Ruzzo W.L."/>
            <person name="Wloga D."/>
            <person name="Gaertig J."/>
            <person name="Frankel J."/>
            <person name="Tsao C.-C."/>
            <person name="Gorovsky M.A."/>
            <person name="Keeling P.J."/>
            <person name="Waller R.F."/>
            <person name="Patron N.J."/>
            <person name="Cherry J.M."/>
            <person name="Stover N.A."/>
            <person name="Krieger C.J."/>
            <person name="del Toro C."/>
            <person name="Ryder H.F."/>
            <person name="Williamson S.C."/>
            <person name="Barbeau R.A."/>
            <person name="Hamilton E.P."/>
            <person name="Orias E."/>
        </authorList>
    </citation>
    <scope>NUCLEOTIDE SEQUENCE [LARGE SCALE GENOMIC DNA]</scope>
    <source>
        <strain evidence="5">SB210</strain>
    </source>
</reference>
<dbReference type="KEGG" id="tet:TTHERM_001040873"/>
<dbReference type="RefSeq" id="XP_012656015.1">
    <property type="nucleotide sequence ID" value="XM_012800561.1"/>
</dbReference>
<keyword evidence="5" id="KW-1185">Reference proteome</keyword>
<dbReference type="InterPro" id="IPR032675">
    <property type="entry name" value="LRR_dom_sf"/>
</dbReference>
<dbReference type="GO" id="GO:0005634">
    <property type="term" value="C:nucleus"/>
    <property type="evidence" value="ECO:0007669"/>
    <property type="project" value="TreeGrafter"/>
</dbReference>
<accession>W7XFA1</accession>
<dbReference type="EMBL" id="GG662331">
    <property type="protein sequence ID" value="EWS71449.1"/>
    <property type="molecule type" value="Genomic_DNA"/>
</dbReference>
<dbReference type="Gene3D" id="3.80.10.10">
    <property type="entry name" value="Ribonuclease Inhibitor"/>
    <property type="match status" value="1"/>
</dbReference>
<keyword evidence="2" id="KW-0433">Leucine-rich repeat</keyword>
<evidence type="ECO:0000256" key="2">
    <source>
        <dbReference type="ARBA" id="ARBA00022614"/>
    </source>
</evidence>
<gene>
    <name evidence="4" type="ORF">TTHERM_001040873</name>
</gene>
<dbReference type="InterPro" id="IPR027038">
    <property type="entry name" value="RanGap"/>
</dbReference>
<evidence type="ECO:0000256" key="1">
    <source>
        <dbReference type="ARBA" id="ARBA00022468"/>
    </source>
</evidence>
<dbReference type="GO" id="GO:0031267">
    <property type="term" value="F:small GTPase binding"/>
    <property type="evidence" value="ECO:0007669"/>
    <property type="project" value="TreeGrafter"/>
</dbReference>
<evidence type="ECO:0000313" key="5">
    <source>
        <dbReference type="Proteomes" id="UP000009168"/>
    </source>
</evidence>
<dbReference type="PANTHER" id="PTHR24113:SF12">
    <property type="entry name" value="RAN GTPASE-ACTIVATING PROTEIN 1"/>
    <property type="match status" value="1"/>
</dbReference>
<dbReference type="GO" id="GO:0006913">
    <property type="term" value="P:nucleocytoplasmic transport"/>
    <property type="evidence" value="ECO:0007669"/>
    <property type="project" value="TreeGrafter"/>
</dbReference>
<dbReference type="InParanoid" id="W7XFA1"/>
<dbReference type="SUPFAM" id="SSF52047">
    <property type="entry name" value="RNI-like"/>
    <property type="match status" value="1"/>
</dbReference>
<dbReference type="Proteomes" id="UP000009168">
    <property type="component" value="Unassembled WGS sequence"/>
</dbReference>
<sequence length="287" mass="32767">MLGKIFHYIFKKIVIINTYWVGLPFQNFYFQLKFSVQDQKNKNEIGNEGAENIFSALSDCTNLSSLKIFLPNDCISKISTSTNQIISQKIFSNLSDLYLCLGKNQINFEGLESLALILNKCTNLQTLHLDLSKNKINNENAQKLGESLSKCQNLETLYLNISDNQISNECLTVIVSALQDCAKLSTLKLILYRNLISEEGLLNLGSALTQLKNLFKLELHISMDNKIGYYEADKFINNLINLTKIQILTLDNNLVSTEDQLKLQEMYENKLNLRFLLDFGLNLKEEI</sequence>
<dbReference type="AlphaFoldDB" id="W7XFA1"/>
<name>W7XFA1_TETTS</name>
<evidence type="ECO:0000313" key="4">
    <source>
        <dbReference type="EMBL" id="EWS71449.1"/>
    </source>
</evidence>
<dbReference type="PANTHER" id="PTHR24113">
    <property type="entry name" value="RAN GTPASE-ACTIVATING PROTEIN 1"/>
    <property type="match status" value="1"/>
</dbReference>
<proteinExistence type="predicted"/>
<keyword evidence="3" id="KW-0677">Repeat</keyword>
<dbReference type="GO" id="GO:0005096">
    <property type="term" value="F:GTPase activator activity"/>
    <property type="evidence" value="ECO:0007669"/>
    <property type="project" value="UniProtKB-KW"/>
</dbReference>
<keyword evidence="1" id="KW-0343">GTPase activation</keyword>